<protein>
    <submittedName>
        <fullName evidence="1">Uncharacterized protein</fullName>
    </submittedName>
</protein>
<evidence type="ECO:0000313" key="2">
    <source>
        <dbReference type="Proteomes" id="UP000315295"/>
    </source>
</evidence>
<reference evidence="1 2" key="1">
    <citation type="journal article" date="2019" name="G3 (Bethesda)">
        <title>Sequencing of a Wild Apple (Malus baccata) Genome Unravels the Differences Between Cultivated and Wild Apple Species Regarding Disease Resistance and Cold Tolerance.</title>
        <authorList>
            <person name="Chen X."/>
        </authorList>
    </citation>
    <scope>NUCLEOTIDE SEQUENCE [LARGE SCALE GENOMIC DNA]</scope>
    <source>
        <strain evidence="2">cv. Shandingzi</strain>
        <tissue evidence="1">Leaves</tissue>
    </source>
</reference>
<dbReference type="EMBL" id="VIEB01000093">
    <property type="protein sequence ID" value="TQE06992.1"/>
    <property type="molecule type" value="Genomic_DNA"/>
</dbReference>
<accession>A0A540N7G4</accession>
<organism evidence="1 2">
    <name type="scientific">Malus baccata</name>
    <name type="common">Siberian crab apple</name>
    <name type="synonym">Pyrus baccata</name>
    <dbReference type="NCBI Taxonomy" id="106549"/>
    <lineage>
        <taxon>Eukaryota</taxon>
        <taxon>Viridiplantae</taxon>
        <taxon>Streptophyta</taxon>
        <taxon>Embryophyta</taxon>
        <taxon>Tracheophyta</taxon>
        <taxon>Spermatophyta</taxon>
        <taxon>Magnoliopsida</taxon>
        <taxon>eudicotyledons</taxon>
        <taxon>Gunneridae</taxon>
        <taxon>Pentapetalae</taxon>
        <taxon>rosids</taxon>
        <taxon>fabids</taxon>
        <taxon>Rosales</taxon>
        <taxon>Rosaceae</taxon>
        <taxon>Amygdaloideae</taxon>
        <taxon>Maleae</taxon>
        <taxon>Malus</taxon>
    </lineage>
</organism>
<dbReference type="Proteomes" id="UP000315295">
    <property type="component" value="Unassembled WGS sequence"/>
</dbReference>
<comment type="caution">
    <text evidence="1">The sequence shown here is derived from an EMBL/GenBank/DDBJ whole genome shotgun (WGS) entry which is preliminary data.</text>
</comment>
<proteinExistence type="predicted"/>
<gene>
    <name evidence="1" type="ORF">C1H46_007382</name>
</gene>
<sequence>MWSLRIRFVQQCRTIVLVLSRALLEIYARGREEGVMDQLLCNYTLDDTNEELLKLMDEALKRGYKQSGYNVERNGRPAE</sequence>
<keyword evidence="2" id="KW-1185">Reference proteome</keyword>
<evidence type="ECO:0000313" key="1">
    <source>
        <dbReference type="EMBL" id="TQE06992.1"/>
    </source>
</evidence>
<name>A0A540N7G4_MALBA</name>
<dbReference type="AlphaFoldDB" id="A0A540N7G4"/>